<accession>A0A9P4JKA8</accession>
<feature type="transmembrane region" description="Helical" evidence="6">
    <location>
        <begin position="330"/>
        <end position="352"/>
    </location>
</feature>
<feature type="transmembrane region" description="Helical" evidence="6">
    <location>
        <begin position="382"/>
        <end position="402"/>
    </location>
</feature>
<name>A0A9P4JKA8_9PLEO</name>
<comment type="subcellular location">
    <subcellularLocation>
        <location evidence="1">Membrane</location>
        <topology evidence="1">Multi-pass membrane protein</topology>
    </subcellularLocation>
</comment>
<dbReference type="CDD" id="cd09317">
    <property type="entry name" value="TDT_Mae1_like"/>
    <property type="match status" value="1"/>
</dbReference>
<keyword evidence="4 6" id="KW-0472">Membrane</keyword>
<dbReference type="InterPro" id="IPR030185">
    <property type="entry name" value="Mae1"/>
</dbReference>
<feature type="transmembrane region" description="Helical" evidence="6">
    <location>
        <begin position="414"/>
        <end position="435"/>
    </location>
</feature>
<dbReference type="Pfam" id="PF03595">
    <property type="entry name" value="SLAC1"/>
    <property type="match status" value="1"/>
</dbReference>
<evidence type="ECO:0000256" key="4">
    <source>
        <dbReference type="ARBA" id="ARBA00023136"/>
    </source>
</evidence>
<dbReference type="OrthoDB" id="2901184at2759"/>
<feature type="compositionally biased region" description="Basic residues" evidence="5">
    <location>
        <begin position="574"/>
        <end position="584"/>
    </location>
</feature>
<sequence>MDDGTRAPSETGSSLDRGSISLSSTNSHESASKYRKCHDESLGATPKSTPDREQHNPFEDLCYKADGEEAKRNGQTINRAHGGVPGGAGIWPDRREVQELEDEVALGLEEKLGWSERIRHFTWTWFTMTMATGGLANVMYTVPFRFHGLYAIGCIFFILNVVLFILVCGMISWRFYLYPKTFTGSFKHPTESLFIPAAVIGFGTILINITQYGVGNAGGWLEEGMWVLYWIYCGLAIVFSLGIYLIMWSTQTFTVSQMTPVWIFPAYPLLIVGPHAGNLAAKLAPERAIDVIISGYIIQGIGFLVSLMIYSAYIYRLMTHKLPNESLRPGMFISVGPSGFTIAGIITMGSNLPKVVPRDFMGEGNGEFAARVSQVMANWMGLWLWGLALWFFFVSVGAHWSCATKGRLDFAMTWYSFVFPNTALTTATFAIASALGNNRPIQYVGCVMTVALVVTWFFVFGMMIRAVWLKQILWPQKQEDRSEGGWKQPKIEDDKQSIWVRSGQSVQGDEESGLNRFWSLRRTLTSKDRLGESRIRSNRTWTGPADEESRMGRGRTVTGTAVASHSQDEGPRRWSSRRNGSQRR</sequence>
<evidence type="ECO:0000256" key="3">
    <source>
        <dbReference type="ARBA" id="ARBA00022989"/>
    </source>
</evidence>
<evidence type="ECO:0000313" key="7">
    <source>
        <dbReference type="EMBL" id="KAF2200927.1"/>
    </source>
</evidence>
<keyword evidence="8" id="KW-1185">Reference proteome</keyword>
<dbReference type="PANTHER" id="PTHR31162">
    <property type="entry name" value="MALIC ACID TRANSPORT PROTEIN-RELATED"/>
    <property type="match status" value="1"/>
</dbReference>
<feature type="compositionally biased region" description="Low complexity" evidence="5">
    <location>
        <begin position="12"/>
        <end position="24"/>
    </location>
</feature>
<reference evidence="7" key="1">
    <citation type="journal article" date="2020" name="Stud. Mycol.">
        <title>101 Dothideomycetes genomes: a test case for predicting lifestyles and emergence of pathogens.</title>
        <authorList>
            <person name="Haridas S."/>
            <person name="Albert R."/>
            <person name="Binder M."/>
            <person name="Bloem J."/>
            <person name="Labutti K."/>
            <person name="Salamov A."/>
            <person name="Andreopoulos B."/>
            <person name="Baker S."/>
            <person name="Barry K."/>
            <person name="Bills G."/>
            <person name="Bluhm B."/>
            <person name="Cannon C."/>
            <person name="Castanera R."/>
            <person name="Culley D."/>
            <person name="Daum C."/>
            <person name="Ezra D."/>
            <person name="Gonzalez J."/>
            <person name="Henrissat B."/>
            <person name="Kuo A."/>
            <person name="Liang C."/>
            <person name="Lipzen A."/>
            <person name="Lutzoni F."/>
            <person name="Magnuson J."/>
            <person name="Mondo S."/>
            <person name="Nolan M."/>
            <person name="Ohm R."/>
            <person name="Pangilinan J."/>
            <person name="Park H.-J."/>
            <person name="Ramirez L."/>
            <person name="Alfaro M."/>
            <person name="Sun H."/>
            <person name="Tritt A."/>
            <person name="Yoshinaga Y."/>
            <person name="Zwiers L.-H."/>
            <person name="Turgeon B."/>
            <person name="Goodwin S."/>
            <person name="Spatafora J."/>
            <person name="Crous P."/>
            <person name="Grigoriev I."/>
        </authorList>
    </citation>
    <scope>NUCLEOTIDE SEQUENCE</scope>
    <source>
        <strain evidence="7">ATCC 74209</strain>
    </source>
</reference>
<dbReference type="AlphaFoldDB" id="A0A9P4JKA8"/>
<dbReference type="GO" id="GO:0015140">
    <property type="term" value="F:malate transmembrane transporter activity"/>
    <property type="evidence" value="ECO:0007669"/>
    <property type="project" value="InterPro"/>
</dbReference>
<dbReference type="Gene3D" id="1.50.10.150">
    <property type="entry name" value="Voltage-dependent anion channel"/>
    <property type="match status" value="1"/>
</dbReference>
<feature type="transmembrane region" description="Helical" evidence="6">
    <location>
        <begin position="193"/>
        <end position="214"/>
    </location>
</feature>
<feature type="transmembrane region" description="Helical" evidence="6">
    <location>
        <begin position="259"/>
        <end position="276"/>
    </location>
</feature>
<gene>
    <name evidence="7" type="ORF">GQ43DRAFT_54313</name>
</gene>
<organism evidence="7 8">
    <name type="scientific">Delitschia confertaspora ATCC 74209</name>
    <dbReference type="NCBI Taxonomy" id="1513339"/>
    <lineage>
        <taxon>Eukaryota</taxon>
        <taxon>Fungi</taxon>
        <taxon>Dikarya</taxon>
        <taxon>Ascomycota</taxon>
        <taxon>Pezizomycotina</taxon>
        <taxon>Dothideomycetes</taxon>
        <taxon>Pleosporomycetidae</taxon>
        <taxon>Pleosporales</taxon>
        <taxon>Delitschiaceae</taxon>
        <taxon>Delitschia</taxon>
    </lineage>
</organism>
<evidence type="ECO:0000256" key="6">
    <source>
        <dbReference type="SAM" id="Phobius"/>
    </source>
</evidence>
<dbReference type="InterPro" id="IPR004695">
    <property type="entry name" value="SLAC1/Mae1/Ssu1/TehA"/>
</dbReference>
<feature type="region of interest" description="Disordered" evidence="5">
    <location>
        <begin position="535"/>
        <end position="584"/>
    </location>
</feature>
<feature type="transmembrane region" description="Helical" evidence="6">
    <location>
        <begin position="296"/>
        <end position="318"/>
    </location>
</feature>
<comment type="caution">
    <text evidence="7">The sequence shown here is derived from an EMBL/GenBank/DDBJ whole genome shotgun (WGS) entry which is preliminary data.</text>
</comment>
<dbReference type="GO" id="GO:0016020">
    <property type="term" value="C:membrane"/>
    <property type="evidence" value="ECO:0007669"/>
    <property type="project" value="UniProtKB-SubCell"/>
</dbReference>
<keyword evidence="2 6" id="KW-0812">Transmembrane</keyword>
<dbReference type="EMBL" id="ML993998">
    <property type="protein sequence ID" value="KAF2200927.1"/>
    <property type="molecule type" value="Genomic_DNA"/>
</dbReference>
<feature type="region of interest" description="Disordered" evidence="5">
    <location>
        <begin position="1"/>
        <end position="57"/>
    </location>
</feature>
<evidence type="ECO:0000313" key="8">
    <source>
        <dbReference type="Proteomes" id="UP000799536"/>
    </source>
</evidence>
<evidence type="ECO:0000256" key="2">
    <source>
        <dbReference type="ARBA" id="ARBA00022692"/>
    </source>
</evidence>
<feature type="transmembrane region" description="Helical" evidence="6">
    <location>
        <begin position="121"/>
        <end position="142"/>
    </location>
</feature>
<feature type="transmembrane region" description="Helical" evidence="6">
    <location>
        <begin position="226"/>
        <end position="247"/>
    </location>
</feature>
<keyword evidence="3 6" id="KW-1133">Transmembrane helix</keyword>
<dbReference type="InterPro" id="IPR038665">
    <property type="entry name" value="Voltage-dep_anion_channel_sf"/>
</dbReference>
<evidence type="ECO:0000256" key="1">
    <source>
        <dbReference type="ARBA" id="ARBA00004141"/>
    </source>
</evidence>
<feature type="transmembrane region" description="Helical" evidence="6">
    <location>
        <begin position="441"/>
        <end position="468"/>
    </location>
</feature>
<protein>
    <recommendedName>
        <fullName evidence="9">C4-dicarboxylate transporter/malic acid transport protein</fullName>
    </recommendedName>
</protein>
<proteinExistence type="predicted"/>
<dbReference type="Proteomes" id="UP000799536">
    <property type="component" value="Unassembled WGS sequence"/>
</dbReference>
<evidence type="ECO:0000256" key="5">
    <source>
        <dbReference type="SAM" id="MobiDB-lite"/>
    </source>
</evidence>
<evidence type="ECO:0008006" key="9">
    <source>
        <dbReference type="Google" id="ProtNLM"/>
    </source>
</evidence>
<feature type="transmembrane region" description="Helical" evidence="6">
    <location>
        <begin position="148"/>
        <end position="173"/>
    </location>
</feature>
<dbReference type="PANTHER" id="PTHR31162:SF3">
    <property type="entry name" value="TRANSPORTER_MALIC ACID TRANSPORT PROTEIN, PUTATIVE-RELATED"/>
    <property type="match status" value="1"/>
</dbReference>